<name>A0A075GA39_9ARCH</name>
<dbReference type="InterPro" id="IPR036676">
    <property type="entry name" value="PurM-like_C_sf"/>
</dbReference>
<proteinExistence type="predicted"/>
<dbReference type="GO" id="GO:0009030">
    <property type="term" value="F:thiamine-phosphate kinase activity"/>
    <property type="evidence" value="ECO:0007669"/>
    <property type="project" value="UniProtKB-EC"/>
</dbReference>
<accession>A0A075GA39</accession>
<dbReference type="Gene3D" id="3.90.650.10">
    <property type="entry name" value="PurM-like C-terminal domain"/>
    <property type="match status" value="1"/>
</dbReference>
<dbReference type="AlphaFoldDB" id="A0A075GA39"/>
<sequence>MDSSDGLSTTLNEMAKQSKKKFIVNKIPTNRDLEDYCKKQKKNLNSAVFNGGEEYEFVFTVPSKFKKIIIKNAQLLKTPIFEIGYVTFGNGVYLENKMGETKLNDLGWKHFK</sequence>
<gene>
    <name evidence="1" type="primary">thiL</name>
</gene>
<dbReference type="EMBL" id="KF900585">
    <property type="protein sequence ID" value="AIF00240.1"/>
    <property type="molecule type" value="Genomic_DNA"/>
</dbReference>
<evidence type="ECO:0000313" key="1">
    <source>
        <dbReference type="EMBL" id="AIF00240.1"/>
    </source>
</evidence>
<dbReference type="GO" id="GO:0009228">
    <property type="term" value="P:thiamine biosynthetic process"/>
    <property type="evidence" value="ECO:0007669"/>
    <property type="project" value="InterPro"/>
</dbReference>
<dbReference type="SUPFAM" id="SSF56042">
    <property type="entry name" value="PurM C-terminal domain-like"/>
    <property type="match status" value="1"/>
</dbReference>
<dbReference type="EC" id="2.7.4.16" evidence="1"/>
<organism evidence="1">
    <name type="scientific">uncultured marine thaumarchaeote KM3_12_F11</name>
    <dbReference type="NCBI Taxonomy" id="1455999"/>
    <lineage>
        <taxon>Archaea</taxon>
        <taxon>Nitrososphaerota</taxon>
        <taxon>environmental samples</taxon>
    </lineage>
</organism>
<protein>
    <submittedName>
        <fullName evidence="1">Thiamine-monophosphate kinase (ThiL)</fullName>
        <ecNumber evidence="1">2.7.4.16</ecNumber>
    </submittedName>
</protein>
<reference evidence="1" key="1">
    <citation type="journal article" date="2014" name="Genome Biol. Evol.">
        <title>Pangenome evidence for extensive interdomain horizontal transfer affecting lineage core and shell genes in uncultured planktonic thaumarchaeota and euryarchaeota.</title>
        <authorList>
            <person name="Deschamps P."/>
            <person name="Zivanovic Y."/>
            <person name="Moreira D."/>
            <person name="Rodriguez-Valera F."/>
            <person name="Lopez-Garcia P."/>
        </authorList>
    </citation>
    <scope>NUCLEOTIDE SEQUENCE</scope>
</reference>
<dbReference type="PANTHER" id="PTHR30270">
    <property type="entry name" value="THIAMINE-MONOPHOSPHATE KINASE"/>
    <property type="match status" value="1"/>
</dbReference>
<dbReference type="PANTHER" id="PTHR30270:SF0">
    <property type="entry name" value="THIAMINE-MONOPHOSPHATE KINASE"/>
    <property type="match status" value="1"/>
</dbReference>
<dbReference type="InterPro" id="IPR006283">
    <property type="entry name" value="ThiL-like"/>
</dbReference>
<keyword evidence="1" id="KW-0808">Transferase</keyword>
<keyword evidence="1" id="KW-0418">Kinase</keyword>